<accession>A0ABU5J3W5</accession>
<proteinExistence type="predicted"/>
<keyword evidence="2" id="KW-0812">Transmembrane</keyword>
<name>A0ABU5J3W5_9BACI</name>
<evidence type="ECO:0000313" key="4">
    <source>
        <dbReference type="Proteomes" id="UP001290455"/>
    </source>
</evidence>
<keyword evidence="2" id="KW-1133">Transmembrane helix</keyword>
<feature type="transmembrane region" description="Helical" evidence="2">
    <location>
        <begin position="205"/>
        <end position="229"/>
    </location>
</feature>
<evidence type="ECO:0000256" key="2">
    <source>
        <dbReference type="SAM" id="Phobius"/>
    </source>
</evidence>
<feature type="transmembrane region" description="Helical" evidence="2">
    <location>
        <begin position="172"/>
        <end position="193"/>
    </location>
</feature>
<keyword evidence="4" id="KW-1185">Reference proteome</keyword>
<feature type="compositionally biased region" description="Low complexity" evidence="1">
    <location>
        <begin position="83"/>
        <end position="102"/>
    </location>
</feature>
<reference evidence="3 4" key="1">
    <citation type="submission" date="2023-11" db="EMBL/GenBank/DDBJ databases">
        <title>Bacillus jintuensis, isolated from a mudflat on the Beibu Gulf coast.</title>
        <authorList>
            <person name="Li M."/>
        </authorList>
    </citation>
    <scope>NUCLEOTIDE SEQUENCE [LARGE SCALE GENOMIC DNA]</scope>
    <source>
        <strain evidence="3 4">31A1R</strain>
    </source>
</reference>
<dbReference type="Proteomes" id="UP001290455">
    <property type="component" value="Unassembled WGS sequence"/>
</dbReference>
<keyword evidence="2" id="KW-0472">Membrane</keyword>
<organism evidence="3 4">
    <name type="scientific">Robertmurraya mangrovi</name>
    <dbReference type="NCBI Taxonomy" id="3098077"/>
    <lineage>
        <taxon>Bacteria</taxon>
        <taxon>Bacillati</taxon>
        <taxon>Bacillota</taxon>
        <taxon>Bacilli</taxon>
        <taxon>Bacillales</taxon>
        <taxon>Bacillaceae</taxon>
        <taxon>Robertmurraya</taxon>
    </lineage>
</organism>
<evidence type="ECO:0000256" key="1">
    <source>
        <dbReference type="SAM" id="MobiDB-lite"/>
    </source>
</evidence>
<protein>
    <submittedName>
        <fullName evidence="3">DUF1700 domain-containing protein</fullName>
    </submittedName>
</protein>
<comment type="caution">
    <text evidence="3">The sequence shown here is derived from an EMBL/GenBank/DDBJ whole genome shotgun (WGS) entry which is preliminary data.</text>
</comment>
<feature type="region of interest" description="Disordered" evidence="1">
    <location>
        <begin position="83"/>
        <end position="106"/>
    </location>
</feature>
<gene>
    <name evidence="3" type="ORF">SM124_20115</name>
</gene>
<dbReference type="EMBL" id="JAXOFX010000019">
    <property type="protein sequence ID" value="MDZ5474031.1"/>
    <property type="molecule type" value="Genomic_DNA"/>
</dbReference>
<dbReference type="Pfam" id="PF22564">
    <property type="entry name" value="HAAS"/>
    <property type="match status" value="1"/>
</dbReference>
<dbReference type="RefSeq" id="WP_322448323.1">
    <property type="nucleotide sequence ID" value="NZ_JAXOFX010000019.1"/>
</dbReference>
<sequence length="254" mass="27977">MNNEFLKRLETLLSKVPESDRREMLYDYEEHFQIGLANGKSVEELTAELGDPYVIARDLLADYRVGKDEVVQQTEEQVQEQVQPFQEQIQPEQQPQPSQQEVNSKELTMDEKAELAALKAALYKPAPIPTPMGTSEPTRSTSGRSAFGSFMVGMSLLLFNLIFIVGPAAGIFAAYISICAVALVFTLSPLVLISSSFLGFSHESLAVNFFVSLALTSLGMLMGIGMMYVGKYLFKGLAGYTKLNVRMVRGGRAA</sequence>
<feature type="transmembrane region" description="Helical" evidence="2">
    <location>
        <begin position="146"/>
        <end position="166"/>
    </location>
</feature>
<evidence type="ECO:0000313" key="3">
    <source>
        <dbReference type="EMBL" id="MDZ5474031.1"/>
    </source>
</evidence>